<comment type="subcellular location">
    <subcellularLocation>
        <location evidence="1">Endomembrane system</location>
        <topology evidence="1">Multi-pass membrane protein</topology>
    </subcellularLocation>
</comment>
<keyword evidence="6" id="KW-0489">Methyltransferase</keyword>
<dbReference type="Pfam" id="PF04191">
    <property type="entry name" value="PEMT"/>
    <property type="match status" value="1"/>
</dbReference>
<keyword evidence="6" id="KW-0808">Transferase</keyword>
<evidence type="ECO:0000256" key="5">
    <source>
        <dbReference type="SAM" id="Phobius"/>
    </source>
</evidence>
<dbReference type="InterPro" id="IPR007318">
    <property type="entry name" value="Phopholipid_MeTrfase"/>
</dbReference>
<keyword evidence="7" id="KW-1185">Reference proteome</keyword>
<evidence type="ECO:0000256" key="4">
    <source>
        <dbReference type="ARBA" id="ARBA00023136"/>
    </source>
</evidence>
<evidence type="ECO:0000256" key="3">
    <source>
        <dbReference type="ARBA" id="ARBA00022989"/>
    </source>
</evidence>
<keyword evidence="3 5" id="KW-1133">Transmembrane helix</keyword>
<dbReference type="GO" id="GO:0012505">
    <property type="term" value="C:endomembrane system"/>
    <property type="evidence" value="ECO:0007669"/>
    <property type="project" value="UniProtKB-SubCell"/>
</dbReference>
<proteinExistence type="predicted"/>
<dbReference type="PANTHER" id="PTHR43847:SF1">
    <property type="entry name" value="BLL3993 PROTEIN"/>
    <property type="match status" value="1"/>
</dbReference>
<dbReference type="EMBL" id="QDDL01000001">
    <property type="protein sequence ID" value="PVZ72131.1"/>
    <property type="molecule type" value="Genomic_DNA"/>
</dbReference>
<feature type="transmembrane region" description="Helical" evidence="5">
    <location>
        <begin position="85"/>
        <end position="115"/>
    </location>
</feature>
<keyword evidence="4 5" id="KW-0472">Membrane</keyword>
<dbReference type="GO" id="GO:0032259">
    <property type="term" value="P:methylation"/>
    <property type="evidence" value="ECO:0007669"/>
    <property type="project" value="UniProtKB-KW"/>
</dbReference>
<name>A0A2V1GYF5_9GAMM</name>
<sequence length="146" mass="16859">MMRHKLSSWALVSGQGIGMLACLWPFFAGWPFAGLLVLLIGAALGIWVIRHNRIGNFSVFPEPMDKAKLITTGPYRWVRHPMYTALLLTMLGVALINGCWINLLGFLWLIMIIWFKARQEEKLLLQVYDEYSFYQQKTKRLIPGLF</sequence>
<protein>
    <submittedName>
        <fullName evidence="6">Isoprenylcysteine carboxylmethyltransferase family protein</fullName>
    </submittedName>
</protein>
<reference evidence="6 7" key="1">
    <citation type="submission" date="2018-04" db="EMBL/GenBank/DDBJ databases">
        <title>Thalassorhabdus spongiae gen. nov., sp. nov., isolated from a marine sponge in South-West Iceland.</title>
        <authorList>
            <person name="Knobloch S."/>
            <person name="Daussin A."/>
            <person name="Johannsson R."/>
            <person name="Marteinsson V.T."/>
        </authorList>
    </citation>
    <scope>NUCLEOTIDE SEQUENCE [LARGE SCALE GENOMIC DNA]</scope>
    <source>
        <strain evidence="6 7">Hp12</strain>
    </source>
</reference>
<keyword evidence="2 5" id="KW-0812">Transmembrane</keyword>
<evidence type="ECO:0000256" key="1">
    <source>
        <dbReference type="ARBA" id="ARBA00004127"/>
    </source>
</evidence>
<dbReference type="GO" id="GO:0008168">
    <property type="term" value="F:methyltransferase activity"/>
    <property type="evidence" value="ECO:0007669"/>
    <property type="project" value="UniProtKB-KW"/>
</dbReference>
<evidence type="ECO:0000313" key="6">
    <source>
        <dbReference type="EMBL" id="PVZ72131.1"/>
    </source>
</evidence>
<dbReference type="AlphaFoldDB" id="A0A2V1GYF5"/>
<dbReference type="PROSITE" id="PS51257">
    <property type="entry name" value="PROKAR_LIPOPROTEIN"/>
    <property type="match status" value="1"/>
</dbReference>
<dbReference type="Gene3D" id="1.20.120.1630">
    <property type="match status" value="1"/>
</dbReference>
<comment type="caution">
    <text evidence="6">The sequence shown here is derived from an EMBL/GenBank/DDBJ whole genome shotgun (WGS) entry which is preliminary data.</text>
</comment>
<gene>
    <name evidence="6" type="ORF">DC094_03700</name>
</gene>
<evidence type="ECO:0000256" key="2">
    <source>
        <dbReference type="ARBA" id="ARBA00022692"/>
    </source>
</evidence>
<accession>A0A2V1GYF5</accession>
<feature type="transmembrane region" description="Helical" evidence="5">
    <location>
        <begin position="28"/>
        <end position="49"/>
    </location>
</feature>
<organism evidence="6 7">
    <name type="scientific">Pelagibaculum spongiae</name>
    <dbReference type="NCBI Taxonomy" id="2080658"/>
    <lineage>
        <taxon>Bacteria</taxon>
        <taxon>Pseudomonadati</taxon>
        <taxon>Pseudomonadota</taxon>
        <taxon>Gammaproteobacteria</taxon>
        <taxon>Oceanospirillales</taxon>
        <taxon>Pelagibaculum</taxon>
    </lineage>
</organism>
<evidence type="ECO:0000313" key="7">
    <source>
        <dbReference type="Proteomes" id="UP000244906"/>
    </source>
</evidence>
<dbReference type="InterPro" id="IPR052527">
    <property type="entry name" value="Metal_cation-efflux_comp"/>
</dbReference>
<dbReference type="Proteomes" id="UP000244906">
    <property type="component" value="Unassembled WGS sequence"/>
</dbReference>
<dbReference type="PANTHER" id="PTHR43847">
    <property type="entry name" value="BLL3993 PROTEIN"/>
    <property type="match status" value="1"/>
</dbReference>